<dbReference type="GeneID" id="94427063"/>
<gene>
    <name evidence="5" type="ORF">CSUI_003656</name>
</gene>
<proteinExistence type="inferred from homology"/>
<protein>
    <submittedName>
        <fullName evidence="5">Heat shock protein hsp29</fullName>
    </submittedName>
</protein>
<evidence type="ECO:0000313" key="5">
    <source>
        <dbReference type="EMBL" id="PHJ22487.1"/>
    </source>
</evidence>
<dbReference type="InterPro" id="IPR031107">
    <property type="entry name" value="Small_HSP"/>
</dbReference>
<organism evidence="5 6">
    <name type="scientific">Cystoisospora suis</name>
    <dbReference type="NCBI Taxonomy" id="483139"/>
    <lineage>
        <taxon>Eukaryota</taxon>
        <taxon>Sar</taxon>
        <taxon>Alveolata</taxon>
        <taxon>Apicomplexa</taxon>
        <taxon>Conoidasida</taxon>
        <taxon>Coccidia</taxon>
        <taxon>Eucoccidiorida</taxon>
        <taxon>Eimeriorina</taxon>
        <taxon>Sarcocystidae</taxon>
        <taxon>Cystoisospora</taxon>
    </lineage>
</organism>
<dbReference type="RefSeq" id="XP_067924164.1">
    <property type="nucleotide sequence ID" value="XM_068063852.1"/>
</dbReference>
<reference evidence="5 6" key="1">
    <citation type="journal article" date="2017" name="Int. J. Parasitol.">
        <title>The genome of the protozoan parasite Cystoisospora suis and a reverse vaccinology approach to identify vaccine candidates.</title>
        <authorList>
            <person name="Palmieri N."/>
            <person name="Shrestha A."/>
            <person name="Ruttkowski B."/>
            <person name="Beck T."/>
            <person name="Vogl C."/>
            <person name="Tomley F."/>
            <person name="Blake D.P."/>
            <person name="Joachim A."/>
        </authorList>
    </citation>
    <scope>NUCLEOTIDE SEQUENCE [LARGE SCALE GENOMIC DNA]</scope>
    <source>
        <strain evidence="5 6">Wien I</strain>
    </source>
</reference>
<dbReference type="PROSITE" id="PS01031">
    <property type="entry name" value="SHSP"/>
    <property type="match status" value="1"/>
</dbReference>
<dbReference type="AlphaFoldDB" id="A0A2C6KZZ3"/>
<accession>A0A2C6KZZ3</accession>
<dbReference type="OrthoDB" id="1431247at2759"/>
<dbReference type="Proteomes" id="UP000221165">
    <property type="component" value="Unassembled WGS sequence"/>
</dbReference>
<dbReference type="Pfam" id="PF00011">
    <property type="entry name" value="HSP20"/>
    <property type="match status" value="1"/>
</dbReference>
<name>A0A2C6KZZ3_9APIC</name>
<dbReference type="CDD" id="cd06464">
    <property type="entry name" value="ACD_sHsps-like"/>
    <property type="match status" value="1"/>
</dbReference>
<evidence type="ECO:0000256" key="1">
    <source>
        <dbReference type="ARBA" id="ARBA00023016"/>
    </source>
</evidence>
<evidence type="ECO:0000313" key="6">
    <source>
        <dbReference type="Proteomes" id="UP000221165"/>
    </source>
</evidence>
<comment type="caution">
    <text evidence="5">The sequence shown here is derived from an EMBL/GenBank/DDBJ whole genome shotgun (WGS) entry which is preliminary data.</text>
</comment>
<feature type="domain" description="SHSP" evidence="4">
    <location>
        <begin position="158"/>
        <end position="276"/>
    </location>
</feature>
<evidence type="ECO:0000256" key="2">
    <source>
        <dbReference type="PROSITE-ProRule" id="PRU00285"/>
    </source>
</evidence>
<evidence type="ECO:0000256" key="3">
    <source>
        <dbReference type="RuleBase" id="RU003616"/>
    </source>
</evidence>
<keyword evidence="6" id="KW-1185">Reference proteome</keyword>
<evidence type="ECO:0000259" key="4">
    <source>
        <dbReference type="PROSITE" id="PS01031"/>
    </source>
</evidence>
<dbReference type="InterPro" id="IPR002068">
    <property type="entry name" value="A-crystallin/Hsp20_dom"/>
</dbReference>
<dbReference type="EMBL" id="MIGC01001653">
    <property type="protein sequence ID" value="PHJ22487.1"/>
    <property type="molecule type" value="Genomic_DNA"/>
</dbReference>
<dbReference type="Gene3D" id="2.60.40.790">
    <property type="match status" value="1"/>
</dbReference>
<dbReference type="SUPFAM" id="SSF49764">
    <property type="entry name" value="HSP20-like chaperones"/>
    <property type="match status" value="1"/>
</dbReference>
<dbReference type="InterPro" id="IPR008978">
    <property type="entry name" value="HSP20-like_chaperone"/>
</dbReference>
<comment type="similarity">
    <text evidence="2 3">Belongs to the small heat shock protein (HSP20) family.</text>
</comment>
<sequence length="276" mass="30070">MAESQKNESPRLVSPGVTQCVTTIPGGTTTTTRTTTYTVRSVPVTSTSYAIHTSGTTSGAPAHSSSFTFEDMKRYLEDQGKQIMDDPRTKHIIESGQATWDDVKKYLDSRMPHGKPAEGSNVVYCTTGGYWYPVVGGTTMVAAPNSLFEVGPGSAEICNKISFRPRVDAYYDDAGNKLVLFFDLPGFEKKDVEIEFDNGGIAISGERARTDEKAAFGAEGKSLIKERSFGFFCRKFQLPANVAEDTIKATMEQGVLQVSVGLKSDTEPTKKKIDVQ</sequence>
<dbReference type="VEuPathDB" id="ToxoDB:CSUI_003656"/>
<keyword evidence="1 5" id="KW-0346">Stress response</keyword>
<dbReference type="PANTHER" id="PTHR11527">
    <property type="entry name" value="HEAT-SHOCK PROTEIN 20 FAMILY MEMBER"/>
    <property type="match status" value="1"/>
</dbReference>